<keyword evidence="3" id="KW-1185">Reference proteome</keyword>
<dbReference type="RefSeq" id="WP_168739735.1">
    <property type="nucleotide sequence ID" value="NZ_JABAHZ010000003.1"/>
</dbReference>
<dbReference type="AlphaFoldDB" id="A0A847SQC0"/>
<name>A0A847SQC0_9BACT</name>
<proteinExistence type="predicted"/>
<feature type="chain" id="PRO_5032604723" description="Tetratricopeptide repeat-containing protein" evidence="1">
    <location>
        <begin position="25"/>
        <end position="806"/>
    </location>
</feature>
<evidence type="ECO:0000313" key="3">
    <source>
        <dbReference type="Proteomes" id="UP000552864"/>
    </source>
</evidence>
<accession>A0A847SQC0</accession>
<gene>
    <name evidence="2" type="ORF">HGH91_15905</name>
</gene>
<protein>
    <recommendedName>
        <fullName evidence="4">Tetratricopeptide repeat-containing protein</fullName>
    </recommendedName>
</protein>
<dbReference type="Proteomes" id="UP000552864">
    <property type="component" value="Unassembled WGS sequence"/>
</dbReference>
<feature type="signal peptide" evidence="1">
    <location>
        <begin position="1"/>
        <end position="24"/>
    </location>
</feature>
<organism evidence="2 3">
    <name type="scientific">Chitinophaga eiseniae</name>
    <dbReference type="NCBI Taxonomy" id="634771"/>
    <lineage>
        <taxon>Bacteria</taxon>
        <taxon>Pseudomonadati</taxon>
        <taxon>Bacteroidota</taxon>
        <taxon>Chitinophagia</taxon>
        <taxon>Chitinophagales</taxon>
        <taxon>Chitinophagaceae</taxon>
        <taxon>Chitinophaga</taxon>
    </lineage>
</organism>
<evidence type="ECO:0000256" key="1">
    <source>
        <dbReference type="SAM" id="SignalP"/>
    </source>
</evidence>
<keyword evidence="1" id="KW-0732">Signal</keyword>
<comment type="caution">
    <text evidence="2">The sequence shown here is derived from an EMBL/GenBank/DDBJ whole genome shotgun (WGS) entry which is preliminary data.</text>
</comment>
<reference evidence="2 3" key="1">
    <citation type="submission" date="2020-04" db="EMBL/GenBank/DDBJ databases">
        <authorList>
            <person name="Yin C."/>
        </authorList>
    </citation>
    <scope>NUCLEOTIDE SEQUENCE [LARGE SCALE GENOMIC DNA]</scope>
    <source>
        <strain evidence="2 3">Ak56</strain>
    </source>
</reference>
<dbReference type="EMBL" id="JABAHZ010000003">
    <property type="protein sequence ID" value="NLR80118.1"/>
    <property type="molecule type" value="Genomic_DNA"/>
</dbReference>
<sequence length="806" mass="93965">MKKLSKKLLIATSSLLLICLSATRTNSCGPEYMLDECRVMLFRSYLANMDNLQPYYYTPALTSAADTDPLRVDNHRNCEEWRQFTGKQVSEKDVYEVQYAMTTDDFLYAIKHPSSVESPFIKWLLLPQNKRALDYFSFAKTIEFTQSDATDPWQEHSESYNTAFYDSLASAAIQQCEQLPPSFLQERYAFQAIKLGFYASFAATRSETPVSMPKVVLWYEKYLLHKNTIVADWGLTYYAQALHSTRDAQLAILQAFDRSEEKKPFALRYLTRKELLQLKPTVSETATRNLVNVILSIKNPGRALPEIQEISKTDPHNKYLPLLICREVNKLEDWLLTPRLLQFPAAPSDYRATQYATINREKDRQYMRAVREHFISMQSTPGPYKDLLTLAIVHLYQLDRQYHEAATLLRTMHTTQPRYIRQQAIAHVINQVYASDITKAAVQDTLFQQLSRVTRYGEETYDFQTVGYESTPASSISQLYQALGWQMKAKGEIVKAGLLFLKAHMLINDYYGYWSSYYDENDADPDPYRQIAFFDKYAGPETMDSLLAFKHNAHKTRFEQLITPKAWADDNYYLDLKGTIQLRQKKYRDALATFNRVDECFWEDNFAYPDYISNRYIGKARPLLHIDNTPYPDYPYCSKKLVLRDMIALMDTLALAQHNEDKARLSLLLGNAFYNISRPGQAWMMFSYGKWYSERPFMSQYDDYYRWDGFRFSPNDMTYYHSYYECADAIRLYHQALALAGSNKEMAAQATIMLATCDEAVQLFKTDNDHYYSPYRKLLKARYERTESFAAAVSHCPDIAEWNKKF</sequence>
<evidence type="ECO:0000313" key="2">
    <source>
        <dbReference type="EMBL" id="NLR80118.1"/>
    </source>
</evidence>
<evidence type="ECO:0008006" key="4">
    <source>
        <dbReference type="Google" id="ProtNLM"/>
    </source>
</evidence>